<dbReference type="EMBL" id="CYXT01000014">
    <property type="protein sequence ID" value="CUM99226.1"/>
    <property type="molecule type" value="Genomic_DNA"/>
</dbReference>
<dbReference type="RefSeq" id="WP_055258793.1">
    <property type="nucleotide sequence ID" value="NZ_CYXT01000014.1"/>
</dbReference>
<evidence type="ECO:0000313" key="1">
    <source>
        <dbReference type="EMBL" id="CUM99226.1"/>
    </source>
</evidence>
<protein>
    <submittedName>
        <fullName evidence="1">Uncharacterized protein</fullName>
    </submittedName>
</protein>
<proteinExistence type="predicted"/>
<dbReference type="Proteomes" id="UP000095598">
    <property type="component" value="Unassembled WGS sequence"/>
</dbReference>
<gene>
    <name evidence="1" type="ORF">ERS852425_01906</name>
</gene>
<organism evidence="1 2">
    <name type="scientific">Anaerostipes hadrus</name>
    <dbReference type="NCBI Taxonomy" id="649756"/>
    <lineage>
        <taxon>Bacteria</taxon>
        <taxon>Bacillati</taxon>
        <taxon>Bacillota</taxon>
        <taxon>Clostridia</taxon>
        <taxon>Lachnospirales</taxon>
        <taxon>Lachnospiraceae</taxon>
        <taxon>Anaerostipes</taxon>
    </lineage>
</organism>
<evidence type="ECO:0000313" key="2">
    <source>
        <dbReference type="Proteomes" id="UP000095598"/>
    </source>
</evidence>
<sequence>MVTNKKIKVLDDVIEVPAKKYITTDGMEFIDGNAADIHQAQLDLAEKAKLCFEKYGIYTTDDVLIEENAMKSNKEVIRDDYLFTRVLHTDMIDIDEMYILQANDENVQREILNIFCSYLRNVKDDCFVKEASDYAFPHTIVFCRDYDSGMYIALCAEREFDLVEKSMEHGRKVLNMTK</sequence>
<accession>A0A173TAW2</accession>
<reference evidence="1 2" key="1">
    <citation type="submission" date="2015-09" db="EMBL/GenBank/DDBJ databases">
        <authorList>
            <consortium name="Pathogen Informatics"/>
        </authorList>
    </citation>
    <scope>NUCLEOTIDE SEQUENCE [LARGE SCALE GENOMIC DNA]</scope>
    <source>
        <strain evidence="1 2">2789STDY5608868</strain>
    </source>
</reference>
<name>A0A173TAW2_ANAHA</name>
<dbReference type="AlphaFoldDB" id="A0A173TAW2"/>